<feature type="repeat" description="PPR" evidence="2">
    <location>
        <begin position="18"/>
        <end position="52"/>
    </location>
</feature>
<feature type="transmembrane region" description="Helical" evidence="3">
    <location>
        <begin position="79"/>
        <end position="100"/>
    </location>
</feature>
<name>A0AAD9XKU9_9ROSI</name>
<evidence type="ECO:0008006" key="6">
    <source>
        <dbReference type="Google" id="ProtNLM"/>
    </source>
</evidence>
<dbReference type="Proteomes" id="UP001280121">
    <property type="component" value="Unassembled WGS sequence"/>
</dbReference>
<reference evidence="4" key="1">
    <citation type="journal article" date="2023" name="Plant J.">
        <title>Genome sequences and population genomics provide insights into the demographic history, inbreeding, and mutation load of two 'living fossil' tree species of Dipteronia.</title>
        <authorList>
            <person name="Feng Y."/>
            <person name="Comes H.P."/>
            <person name="Chen J."/>
            <person name="Zhu S."/>
            <person name="Lu R."/>
            <person name="Zhang X."/>
            <person name="Li P."/>
            <person name="Qiu J."/>
            <person name="Olsen K.M."/>
            <person name="Qiu Y."/>
        </authorList>
    </citation>
    <scope>NUCLEOTIDE SEQUENCE</scope>
    <source>
        <strain evidence="4">KIB01</strain>
    </source>
</reference>
<dbReference type="GO" id="GO:0003723">
    <property type="term" value="F:RNA binding"/>
    <property type="evidence" value="ECO:0007669"/>
    <property type="project" value="InterPro"/>
</dbReference>
<evidence type="ECO:0000256" key="3">
    <source>
        <dbReference type="SAM" id="Phobius"/>
    </source>
</evidence>
<dbReference type="Pfam" id="PF13041">
    <property type="entry name" value="PPR_2"/>
    <property type="match status" value="1"/>
</dbReference>
<keyword evidence="1" id="KW-0677">Repeat</keyword>
<dbReference type="InterPro" id="IPR046960">
    <property type="entry name" value="PPR_At4g14850-like_plant"/>
</dbReference>
<dbReference type="PANTHER" id="PTHR47926:SF533">
    <property type="entry name" value="DYW DOMAIN-CONTAINING PROTEIN"/>
    <property type="match status" value="1"/>
</dbReference>
<evidence type="ECO:0000313" key="5">
    <source>
        <dbReference type="Proteomes" id="UP001280121"/>
    </source>
</evidence>
<dbReference type="Gene3D" id="1.25.40.10">
    <property type="entry name" value="Tetratricopeptide repeat domain"/>
    <property type="match status" value="1"/>
</dbReference>
<dbReference type="GO" id="GO:0009451">
    <property type="term" value="P:RNA modification"/>
    <property type="evidence" value="ECO:0007669"/>
    <property type="project" value="InterPro"/>
</dbReference>
<keyword evidence="3" id="KW-0472">Membrane</keyword>
<dbReference type="EMBL" id="JANJYI010000002">
    <property type="protein sequence ID" value="KAK2660818.1"/>
    <property type="molecule type" value="Genomic_DNA"/>
</dbReference>
<dbReference type="PANTHER" id="PTHR47926">
    <property type="entry name" value="PENTATRICOPEPTIDE REPEAT-CONTAINING PROTEIN"/>
    <property type="match status" value="1"/>
</dbReference>
<dbReference type="InterPro" id="IPR011990">
    <property type="entry name" value="TPR-like_helical_dom_sf"/>
</dbReference>
<keyword evidence="5" id="KW-1185">Reference proteome</keyword>
<dbReference type="InterPro" id="IPR002885">
    <property type="entry name" value="PPR_rpt"/>
</dbReference>
<dbReference type="NCBIfam" id="TIGR00756">
    <property type="entry name" value="PPR"/>
    <property type="match status" value="1"/>
</dbReference>
<gene>
    <name evidence="4" type="ORF">Ddye_007351</name>
</gene>
<comment type="caution">
    <text evidence="4">The sequence shown here is derived from an EMBL/GenBank/DDBJ whole genome shotgun (WGS) entry which is preliminary data.</text>
</comment>
<keyword evidence="3" id="KW-1133">Transmembrane helix</keyword>
<organism evidence="4 5">
    <name type="scientific">Dipteronia dyeriana</name>
    <dbReference type="NCBI Taxonomy" id="168575"/>
    <lineage>
        <taxon>Eukaryota</taxon>
        <taxon>Viridiplantae</taxon>
        <taxon>Streptophyta</taxon>
        <taxon>Embryophyta</taxon>
        <taxon>Tracheophyta</taxon>
        <taxon>Spermatophyta</taxon>
        <taxon>Magnoliopsida</taxon>
        <taxon>eudicotyledons</taxon>
        <taxon>Gunneridae</taxon>
        <taxon>Pentapetalae</taxon>
        <taxon>rosids</taxon>
        <taxon>malvids</taxon>
        <taxon>Sapindales</taxon>
        <taxon>Sapindaceae</taxon>
        <taxon>Hippocastanoideae</taxon>
        <taxon>Acereae</taxon>
        <taxon>Dipteronia</taxon>
    </lineage>
</organism>
<sequence length="106" mass="11904">MRVFGVSLSIFEAMPWQDLVSWNSIIVIHTQNGFTKEGMRLFNLMRRTEIKPDQATIVTVLQACEDLGVGKLAETIHGLIFKCGMFANVVIVTVLLSMYAKLGRFP</sequence>
<evidence type="ECO:0000313" key="4">
    <source>
        <dbReference type="EMBL" id="KAK2660818.1"/>
    </source>
</evidence>
<evidence type="ECO:0000256" key="2">
    <source>
        <dbReference type="PROSITE-ProRule" id="PRU00708"/>
    </source>
</evidence>
<keyword evidence="3" id="KW-0812">Transmembrane</keyword>
<accession>A0AAD9XKU9</accession>
<evidence type="ECO:0000256" key="1">
    <source>
        <dbReference type="ARBA" id="ARBA00022737"/>
    </source>
</evidence>
<proteinExistence type="predicted"/>
<protein>
    <recommendedName>
        <fullName evidence="6">Pentatricopeptide repeat-containing protein</fullName>
    </recommendedName>
</protein>
<dbReference type="AlphaFoldDB" id="A0AAD9XKU9"/>
<dbReference type="PROSITE" id="PS51375">
    <property type="entry name" value="PPR"/>
    <property type="match status" value="1"/>
</dbReference>